<reference evidence="1 2" key="1">
    <citation type="submission" date="2018-12" db="EMBL/GenBank/DDBJ databases">
        <title>Genome sequence and assembly of Colletotrichum trifolii.</title>
        <authorList>
            <person name="Gan P."/>
            <person name="Shirasu K."/>
        </authorList>
    </citation>
    <scope>NUCLEOTIDE SEQUENCE [LARGE SCALE GENOMIC DNA]</scope>
    <source>
        <strain evidence="1 2">543-2</strain>
    </source>
</reference>
<name>A0A4R8QV57_COLTR</name>
<dbReference type="EMBL" id="RYZW01000105">
    <property type="protein sequence ID" value="TDZ47374.1"/>
    <property type="molecule type" value="Genomic_DNA"/>
</dbReference>
<dbReference type="AlphaFoldDB" id="A0A4R8QV57"/>
<evidence type="ECO:0000313" key="1">
    <source>
        <dbReference type="EMBL" id="TDZ47374.1"/>
    </source>
</evidence>
<protein>
    <recommendedName>
        <fullName evidence="3">Cobalamin-independent methionine synthase MetE C-terminal/archaeal domain-containing protein</fullName>
    </recommendedName>
</protein>
<dbReference type="CDD" id="cd03311">
    <property type="entry name" value="CIMS_C_terminal_like"/>
    <property type="match status" value="1"/>
</dbReference>
<dbReference type="GO" id="GO:0008270">
    <property type="term" value="F:zinc ion binding"/>
    <property type="evidence" value="ECO:0007669"/>
    <property type="project" value="InterPro"/>
</dbReference>
<dbReference type="GO" id="GO:0003871">
    <property type="term" value="F:5-methyltetrahydropteroyltriglutamate-homocysteine S-methyltransferase activity"/>
    <property type="evidence" value="ECO:0007669"/>
    <property type="project" value="InterPro"/>
</dbReference>
<accession>A0A4R8QV57</accession>
<keyword evidence="2" id="KW-1185">Reference proteome</keyword>
<dbReference type="STRING" id="5466.A0A4R8QV57"/>
<dbReference type="Proteomes" id="UP000295703">
    <property type="component" value="Unassembled WGS sequence"/>
</dbReference>
<dbReference type="InterPro" id="IPR002629">
    <property type="entry name" value="Met_Synth_C/arc"/>
</dbReference>
<dbReference type="InterPro" id="IPR038071">
    <property type="entry name" value="UROD/MetE-like_sf"/>
</dbReference>
<dbReference type="PANTHER" id="PTHR43844">
    <property type="entry name" value="METHIONINE SYNTHASE"/>
    <property type="match status" value="1"/>
</dbReference>
<sequence length="318" mass="35952">MEVFSELSVPHDFRPYFPTILAFSKMGLNHASAVVATSKIKHVKPVYLPTWEMIKKIVPQEHWKDCKMTIPSISWLHMWLPKGKAWSSGVYASDREYFDDLASAYRAELKALYDAGLRSVQVDDPNLTFFISDEFREGLQGDGIEPDVLLDLYIWAHNEAIKDVPADMHIGVHLCRGNNPHGPSYAQGSYEKIASRLFPRLNYATYFLEFDNPEVSGHFGPLRHIPKGKNVVLGVVSTKIVELEDKEALMRRVRDAAEAMAQGQGRSAEEVLQDSLAVSPQCGFASHHVSRGVETEERMWEKLVLVRDVARALWDDAI</sequence>
<comment type="caution">
    <text evidence="1">The sequence shown here is derived from an EMBL/GenBank/DDBJ whole genome shotgun (WGS) entry which is preliminary data.</text>
</comment>
<dbReference type="Gene3D" id="3.20.20.210">
    <property type="match status" value="1"/>
</dbReference>
<dbReference type="GO" id="GO:0009086">
    <property type="term" value="P:methionine biosynthetic process"/>
    <property type="evidence" value="ECO:0007669"/>
    <property type="project" value="InterPro"/>
</dbReference>
<organism evidence="1 2">
    <name type="scientific">Colletotrichum trifolii</name>
    <dbReference type="NCBI Taxonomy" id="5466"/>
    <lineage>
        <taxon>Eukaryota</taxon>
        <taxon>Fungi</taxon>
        <taxon>Dikarya</taxon>
        <taxon>Ascomycota</taxon>
        <taxon>Pezizomycotina</taxon>
        <taxon>Sordariomycetes</taxon>
        <taxon>Hypocreomycetidae</taxon>
        <taxon>Glomerellales</taxon>
        <taxon>Glomerellaceae</taxon>
        <taxon>Colletotrichum</taxon>
        <taxon>Colletotrichum orbiculare species complex</taxon>
    </lineage>
</organism>
<evidence type="ECO:0000313" key="2">
    <source>
        <dbReference type="Proteomes" id="UP000295703"/>
    </source>
</evidence>
<evidence type="ECO:0008006" key="3">
    <source>
        <dbReference type="Google" id="ProtNLM"/>
    </source>
</evidence>
<gene>
    <name evidence="1" type="primary">yxjH-0</name>
    <name evidence="1" type="ORF">CTRI78_v008578</name>
</gene>
<proteinExistence type="predicted"/>
<dbReference type="PANTHER" id="PTHR43844:SF2">
    <property type="entry name" value="SYNTHASE, VITAMIN-B12 INDEPENDENT, PUTATIVE (AFU_ORTHOLOGUE AFUA_3G12060)-RELATED"/>
    <property type="match status" value="1"/>
</dbReference>
<dbReference type="SUPFAM" id="SSF51726">
    <property type="entry name" value="UROD/MetE-like"/>
    <property type="match status" value="1"/>
</dbReference>